<gene>
    <name evidence="1" type="ORF">BZM27_32195</name>
</gene>
<comment type="caution">
    <text evidence="1">The sequence shown here is derived from an EMBL/GenBank/DDBJ whole genome shotgun (WGS) entry which is preliminary data.</text>
</comment>
<proteinExistence type="predicted"/>
<sequence>MDMSTDFSVPEATLPDKWIDADPSVFRERFERKSFDVSHHLASHPRFQLPELMELTERTLRTRPSDLY</sequence>
<reference evidence="1 2" key="1">
    <citation type="submission" date="2017-02" db="EMBL/GenBank/DDBJ databases">
        <title>Paraburkholderia sophoroidis sp. nov. and Paraburkholderia steynii sp. nov. rhizobial symbionts of the fynbos legume Hypocalyptus sophoroides.</title>
        <authorList>
            <person name="Steenkamp E.T."/>
            <person name="Beukes C.W."/>
            <person name="Van Zyl E."/>
            <person name="Avontuur J."/>
            <person name="Chan W.Y."/>
            <person name="Hassen A."/>
            <person name="Palmer M."/>
            <person name="Mthombeni L."/>
            <person name="Phalane F."/>
            <person name="Sereme K."/>
            <person name="Venter S.N."/>
        </authorList>
    </citation>
    <scope>NUCLEOTIDE SEQUENCE [LARGE SCALE GENOMIC DNA]</scope>
    <source>
        <strain evidence="1 2">HC1.1ba</strain>
    </source>
</reference>
<name>A0A4R0XHK2_9BURK</name>
<evidence type="ECO:0000313" key="1">
    <source>
        <dbReference type="EMBL" id="TCG05641.1"/>
    </source>
</evidence>
<evidence type="ECO:0000313" key="2">
    <source>
        <dbReference type="Proteomes" id="UP000294200"/>
    </source>
</evidence>
<protein>
    <submittedName>
        <fullName evidence="1">Transcriptional regulator</fullName>
    </submittedName>
</protein>
<accession>A0A4R0XHK2</accession>
<feature type="non-terminal residue" evidence="1">
    <location>
        <position position="68"/>
    </location>
</feature>
<dbReference type="AlphaFoldDB" id="A0A4R0XHK2"/>
<dbReference type="Proteomes" id="UP000294200">
    <property type="component" value="Unassembled WGS sequence"/>
</dbReference>
<keyword evidence="2" id="KW-1185">Reference proteome</keyword>
<dbReference type="EMBL" id="MWML01000155">
    <property type="protein sequence ID" value="TCG05641.1"/>
    <property type="molecule type" value="Genomic_DNA"/>
</dbReference>
<organism evidence="1 2">
    <name type="scientific">Paraburkholderia steynii</name>
    <dbReference type="NCBI Taxonomy" id="1245441"/>
    <lineage>
        <taxon>Bacteria</taxon>
        <taxon>Pseudomonadati</taxon>
        <taxon>Pseudomonadota</taxon>
        <taxon>Betaproteobacteria</taxon>
        <taxon>Burkholderiales</taxon>
        <taxon>Burkholderiaceae</taxon>
        <taxon>Paraburkholderia</taxon>
    </lineage>
</organism>